<sequence>MSEPIRDRTFGMFYLPYLLKSIQYKGKSNFKTLALKN</sequence>
<accession>A0A0A1VX32</accession>
<protein>
    <submittedName>
        <fullName evidence="1">Uncharacterized protein</fullName>
    </submittedName>
</protein>
<name>A0A0A1VX32_MICAE</name>
<comment type="caution">
    <text evidence="1">The sequence shown here is derived from an EMBL/GenBank/DDBJ whole genome shotgun (WGS) entry which is preliminary data.</text>
</comment>
<gene>
    <name evidence="1" type="ORF">N44_02608</name>
</gene>
<reference evidence="2" key="1">
    <citation type="journal article" date="2015" name="Genome">
        <title>Whole Genome Sequence of the Non-Microcystin-Producing Microcystis aeruginosa Strain NIES-44.</title>
        <authorList>
            <person name="Okano K."/>
            <person name="Miyata N."/>
            <person name="Ozaki Y."/>
        </authorList>
    </citation>
    <scope>NUCLEOTIDE SEQUENCE [LARGE SCALE GENOMIC DNA]</scope>
    <source>
        <strain evidence="2">NIES-44</strain>
    </source>
</reference>
<dbReference type="EMBL" id="BBPA01000051">
    <property type="protein sequence ID" value="GAL94028.1"/>
    <property type="molecule type" value="Genomic_DNA"/>
</dbReference>
<evidence type="ECO:0000313" key="1">
    <source>
        <dbReference type="EMBL" id="GAL94028.1"/>
    </source>
</evidence>
<evidence type="ECO:0000313" key="2">
    <source>
        <dbReference type="Proteomes" id="UP000030321"/>
    </source>
</evidence>
<proteinExistence type="predicted"/>
<dbReference type="AlphaFoldDB" id="A0A0A1VX32"/>
<dbReference type="Proteomes" id="UP000030321">
    <property type="component" value="Unassembled WGS sequence"/>
</dbReference>
<organism evidence="1 2">
    <name type="scientific">Microcystis aeruginosa NIES-44</name>
    <dbReference type="NCBI Taxonomy" id="449439"/>
    <lineage>
        <taxon>Bacteria</taxon>
        <taxon>Bacillati</taxon>
        <taxon>Cyanobacteriota</taxon>
        <taxon>Cyanophyceae</taxon>
        <taxon>Oscillatoriophycideae</taxon>
        <taxon>Chroococcales</taxon>
        <taxon>Microcystaceae</taxon>
        <taxon>Microcystis</taxon>
    </lineage>
</organism>